<dbReference type="GO" id="GO:0016887">
    <property type="term" value="F:ATP hydrolysis activity"/>
    <property type="evidence" value="ECO:0007669"/>
    <property type="project" value="InterPro"/>
</dbReference>
<dbReference type="Gene3D" id="3.30.230.10">
    <property type="match status" value="1"/>
</dbReference>
<name>A0A8H7VNQ4_9FUNG</name>
<dbReference type="FunFam" id="3.30.565.10:FF:000014">
    <property type="entry name" value="Mismatch repair endonuclease pms1, putative"/>
    <property type="match status" value="1"/>
</dbReference>
<proteinExistence type="inferred from homology"/>
<feature type="compositionally biased region" description="Low complexity" evidence="4">
    <location>
        <begin position="454"/>
        <end position="468"/>
    </location>
</feature>
<evidence type="ECO:0000259" key="5">
    <source>
        <dbReference type="SMART" id="SM00853"/>
    </source>
</evidence>
<reference evidence="7 8" key="1">
    <citation type="submission" date="2020-12" db="EMBL/GenBank/DDBJ databases">
        <title>Metabolic potential, ecology and presence of endohyphal bacteria is reflected in genomic diversity of Mucoromycotina.</title>
        <authorList>
            <person name="Muszewska A."/>
            <person name="Okrasinska A."/>
            <person name="Steczkiewicz K."/>
            <person name="Drgas O."/>
            <person name="Orlowska M."/>
            <person name="Perlinska-Lenart U."/>
            <person name="Aleksandrzak-Piekarczyk T."/>
            <person name="Szatraj K."/>
            <person name="Zielenkiewicz U."/>
            <person name="Pilsyk S."/>
            <person name="Malc E."/>
            <person name="Mieczkowski P."/>
            <person name="Kruszewska J.S."/>
            <person name="Biernat P."/>
            <person name="Pawlowska J."/>
        </authorList>
    </citation>
    <scope>NUCLEOTIDE SEQUENCE [LARGE SCALE GENOMIC DNA]</scope>
    <source>
        <strain evidence="7 8">CBS 142.35</strain>
    </source>
</reference>
<dbReference type="PROSITE" id="PS00058">
    <property type="entry name" value="DNA_MISMATCH_REPAIR_1"/>
    <property type="match status" value="1"/>
</dbReference>
<dbReference type="InterPro" id="IPR042120">
    <property type="entry name" value="MutL_C_dimsub"/>
</dbReference>
<keyword evidence="2" id="KW-0227">DNA damage</keyword>
<evidence type="ECO:0000256" key="3">
    <source>
        <dbReference type="ARBA" id="ARBA00070941"/>
    </source>
</evidence>
<dbReference type="PANTHER" id="PTHR10073:SF52">
    <property type="entry name" value="MISMATCH REPAIR ENDONUCLEASE PMS2"/>
    <property type="match status" value="1"/>
</dbReference>
<dbReference type="InterPro" id="IPR036890">
    <property type="entry name" value="HATPase_C_sf"/>
</dbReference>
<evidence type="ECO:0000256" key="2">
    <source>
        <dbReference type="ARBA" id="ARBA00022763"/>
    </source>
</evidence>
<feature type="compositionally biased region" description="Low complexity" evidence="4">
    <location>
        <begin position="399"/>
        <end position="438"/>
    </location>
</feature>
<dbReference type="SUPFAM" id="SSF118116">
    <property type="entry name" value="DNA mismatch repair protein MutL"/>
    <property type="match status" value="1"/>
</dbReference>
<protein>
    <recommendedName>
        <fullName evidence="3">DNA mismatch repair protein PMS1</fullName>
    </recommendedName>
</protein>
<dbReference type="InterPro" id="IPR037198">
    <property type="entry name" value="MutL_C_sf"/>
</dbReference>
<dbReference type="GO" id="GO:0005524">
    <property type="term" value="F:ATP binding"/>
    <property type="evidence" value="ECO:0007669"/>
    <property type="project" value="InterPro"/>
</dbReference>
<comment type="caution">
    <text evidence="7">The sequence shown here is derived from an EMBL/GenBank/DDBJ whole genome shotgun (WGS) entry which is preliminary data.</text>
</comment>
<dbReference type="InterPro" id="IPR014721">
    <property type="entry name" value="Ribsml_uS5_D2-typ_fold_subgr"/>
</dbReference>
<dbReference type="InterPro" id="IPR014790">
    <property type="entry name" value="MutL_C"/>
</dbReference>
<dbReference type="InterPro" id="IPR002099">
    <property type="entry name" value="MutL/Mlh/PMS"/>
</dbReference>
<dbReference type="Pfam" id="PF08676">
    <property type="entry name" value="MutL_C"/>
    <property type="match status" value="1"/>
</dbReference>
<evidence type="ECO:0000256" key="4">
    <source>
        <dbReference type="SAM" id="MobiDB-lite"/>
    </source>
</evidence>
<gene>
    <name evidence="7" type="ORF">INT45_011539</name>
</gene>
<feature type="domain" description="MutL C-terminal dimerisation" evidence="5">
    <location>
        <begin position="670"/>
        <end position="815"/>
    </location>
</feature>
<dbReference type="GO" id="GO:0140664">
    <property type="term" value="F:ATP-dependent DNA damage sensor activity"/>
    <property type="evidence" value="ECO:0007669"/>
    <property type="project" value="InterPro"/>
</dbReference>
<dbReference type="PANTHER" id="PTHR10073">
    <property type="entry name" value="DNA MISMATCH REPAIR PROTEIN MLH, PMS, MUTL"/>
    <property type="match status" value="1"/>
</dbReference>
<dbReference type="CDD" id="cd03484">
    <property type="entry name" value="MutL_Trans_hPMS_2_like"/>
    <property type="match status" value="1"/>
</dbReference>
<evidence type="ECO:0000313" key="8">
    <source>
        <dbReference type="Proteomes" id="UP000646827"/>
    </source>
</evidence>
<feature type="compositionally biased region" description="Polar residues" evidence="4">
    <location>
        <begin position="442"/>
        <end position="453"/>
    </location>
</feature>
<organism evidence="7 8">
    <name type="scientific">Circinella minor</name>
    <dbReference type="NCBI Taxonomy" id="1195481"/>
    <lineage>
        <taxon>Eukaryota</taxon>
        <taxon>Fungi</taxon>
        <taxon>Fungi incertae sedis</taxon>
        <taxon>Mucoromycota</taxon>
        <taxon>Mucoromycotina</taxon>
        <taxon>Mucoromycetes</taxon>
        <taxon>Mucorales</taxon>
        <taxon>Lichtheimiaceae</taxon>
        <taxon>Circinella</taxon>
    </lineage>
</organism>
<evidence type="ECO:0000313" key="7">
    <source>
        <dbReference type="EMBL" id="KAG2223193.1"/>
    </source>
</evidence>
<dbReference type="SUPFAM" id="SSF54211">
    <property type="entry name" value="Ribosomal protein S5 domain 2-like"/>
    <property type="match status" value="1"/>
</dbReference>
<dbReference type="InterPro" id="IPR038973">
    <property type="entry name" value="MutL/Mlh/Pms-like"/>
</dbReference>
<dbReference type="Pfam" id="PF01119">
    <property type="entry name" value="DNA_mis_repair"/>
    <property type="match status" value="1"/>
</dbReference>
<sequence length="859" mass="96764">MSSIAAIDKQTVHRICSGQVVLDLAMAVKELVENSLDAGATSIEIKFKENGAECLEVIDNGYGIAPENYEHLALKHYTSKIERFEDLESVTTFGFRGEALSSLCALSKVVVTTATKDQEPRGVKLVYDIEGHLVSQTPIARAMGTTIQLSKIFYTLPVRQQEFKRNIKREYGKAIAIVQAYGIIAKNTKLTATNQLARGHYSVNTLDRAISQVIATSGNKAVRENISNIFGIKMLSQIMLFQVDLPAINRSNQNTEEDDNAKIIGSETQPVIHGFISKPQFGYGRSSGDRQYFFINGRPCALPKLAKALNELYRSFVSNQYPFIVADIRLSPNMYDVNVTPDKRTILLHNEQNIIEYISDELREQLEPSRSTYVAEPFTSFNQQRSNQQESETTRAETTETTILEEPSASFLPISTQTTQLPTPPSSVSRSSQPRSAPISRASLSSFTYSNQRPSLSPSSGSSISSISSRKRIYNDNNNGSIMDFITKRARVTNEQRERQQRLVNRDPLLDELMCREKEDNDDELEDDDDSNDIQMTTPGVTIEADMQATEHSDNEEIHDETEEIIIQNNESLVFRNPGPWYTRGTTRSITIQPSTFENSINRQRQRRRRSSLTRANIPTSTTVKTTTDTDITMTDTLDDANLTNTDDNETATAALSRVIRKTDFSKMKVIGQFNLGFIITMLNNHDLFIVDQHASDEKYNFETLQLTTAIDGQRLIKPQNPELTAAEEIVAMENVEILRANGFELEIDPEKQPSQRIRVISQPISKNVIFDKKDFSELVYALSERPGQMVRCSRARAMFASRACRSSVMIGHCLNMRKMCQIVQHMGEIDQPWNCPHGRPTMRHLCSIEHTTTKIPSS</sequence>
<dbReference type="EMBL" id="JAEPRB010000066">
    <property type="protein sequence ID" value="KAG2223193.1"/>
    <property type="molecule type" value="Genomic_DNA"/>
</dbReference>
<feature type="domain" description="DNA mismatch repair protein S5" evidence="6">
    <location>
        <begin position="226"/>
        <end position="367"/>
    </location>
</feature>
<dbReference type="CDD" id="cd16926">
    <property type="entry name" value="HATPase_MutL-MLH-PMS-like"/>
    <property type="match status" value="1"/>
</dbReference>
<feature type="region of interest" description="Disordered" evidence="4">
    <location>
        <begin position="377"/>
        <end position="480"/>
    </location>
</feature>
<dbReference type="Pfam" id="PF13589">
    <property type="entry name" value="HATPase_c_3"/>
    <property type="match status" value="1"/>
</dbReference>
<dbReference type="Gene3D" id="3.30.1370.100">
    <property type="entry name" value="MutL, C-terminal domain, regulatory subdomain"/>
    <property type="match status" value="1"/>
</dbReference>
<dbReference type="AlphaFoldDB" id="A0A8H7VNQ4"/>
<dbReference type="SMART" id="SM00853">
    <property type="entry name" value="MutL_C"/>
    <property type="match status" value="1"/>
</dbReference>
<dbReference type="Proteomes" id="UP000646827">
    <property type="component" value="Unassembled WGS sequence"/>
</dbReference>
<dbReference type="NCBIfam" id="TIGR00585">
    <property type="entry name" value="mutl"/>
    <property type="match status" value="1"/>
</dbReference>
<dbReference type="Gene3D" id="3.30.1540.20">
    <property type="entry name" value="MutL, C-terminal domain, dimerisation subdomain"/>
    <property type="match status" value="1"/>
</dbReference>
<accession>A0A8H7VNQ4</accession>
<dbReference type="Gene3D" id="3.30.565.10">
    <property type="entry name" value="Histidine kinase-like ATPase, C-terminal domain"/>
    <property type="match status" value="1"/>
</dbReference>
<dbReference type="InterPro" id="IPR013507">
    <property type="entry name" value="DNA_mismatch_S5_2-like"/>
</dbReference>
<dbReference type="InterPro" id="IPR020568">
    <property type="entry name" value="Ribosomal_Su5_D2-typ_SF"/>
</dbReference>
<dbReference type="FunFam" id="3.30.1370.100:FF:000001">
    <property type="entry name" value="Mismatch repair endonuclease pms1, putative"/>
    <property type="match status" value="1"/>
</dbReference>
<keyword evidence="8" id="KW-1185">Reference proteome</keyword>
<dbReference type="OrthoDB" id="10263226at2759"/>
<dbReference type="SMART" id="SM01340">
    <property type="entry name" value="DNA_mis_repair"/>
    <property type="match status" value="1"/>
</dbReference>
<comment type="similarity">
    <text evidence="1">Belongs to the DNA mismatch repair MutL/HexB family.</text>
</comment>
<feature type="compositionally biased region" description="Polar residues" evidence="4">
    <location>
        <begin position="379"/>
        <end position="389"/>
    </location>
</feature>
<dbReference type="InterPro" id="IPR014762">
    <property type="entry name" value="DNA_mismatch_repair_CS"/>
</dbReference>
<dbReference type="GO" id="GO:0032389">
    <property type="term" value="C:MutLalpha complex"/>
    <property type="evidence" value="ECO:0007669"/>
    <property type="project" value="TreeGrafter"/>
</dbReference>
<dbReference type="InterPro" id="IPR042121">
    <property type="entry name" value="MutL_C_regsub"/>
</dbReference>
<evidence type="ECO:0000256" key="1">
    <source>
        <dbReference type="ARBA" id="ARBA00006082"/>
    </source>
</evidence>
<dbReference type="GO" id="GO:0000710">
    <property type="term" value="P:meiotic mismatch repair"/>
    <property type="evidence" value="ECO:0007669"/>
    <property type="project" value="UniProtKB-ARBA"/>
</dbReference>
<dbReference type="SUPFAM" id="SSF55874">
    <property type="entry name" value="ATPase domain of HSP90 chaperone/DNA topoisomerase II/histidine kinase"/>
    <property type="match status" value="1"/>
</dbReference>
<evidence type="ECO:0000259" key="6">
    <source>
        <dbReference type="SMART" id="SM01340"/>
    </source>
</evidence>
<dbReference type="GO" id="GO:0030983">
    <property type="term" value="F:mismatched DNA binding"/>
    <property type="evidence" value="ECO:0007669"/>
    <property type="project" value="InterPro"/>
</dbReference>